<keyword evidence="5" id="KW-0547">Nucleotide-binding</keyword>
<name>A0A931CS41_9MICC</name>
<evidence type="ECO:0000313" key="9">
    <source>
        <dbReference type="EMBL" id="MBG0741231.1"/>
    </source>
</evidence>
<dbReference type="Proteomes" id="UP000655366">
    <property type="component" value="Unassembled WGS sequence"/>
</dbReference>
<organism evidence="9 10">
    <name type="scientific">Arthrobacter terrae</name>
    <dbReference type="NCBI Taxonomy" id="2935737"/>
    <lineage>
        <taxon>Bacteria</taxon>
        <taxon>Bacillati</taxon>
        <taxon>Actinomycetota</taxon>
        <taxon>Actinomycetes</taxon>
        <taxon>Micrococcales</taxon>
        <taxon>Micrococcaceae</taxon>
        <taxon>Arthrobacter</taxon>
    </lineage>
</organism>
<keyword evidence="4" id="KW-0808">Transferase</keyword>
<dbReference type="InterPro" id="IPR006001">
    <property type="entry name" value="Therm_gnt_kin"/>
</dbReference>
<comment type="catalytic activity">
    <reaction evidence="8">
        <text>D-gluconate + ATP = 6-phospho-D-gluconate + ADP + H(+)</text>
        <dbReference type="Rhea" id="RHEA:19433"/>
        <dbReference type="ChEBI" id="CHEBI:15378"/>
        <dbReference type="ChEBI" id="CHEBI:18391"/>
        <dbReference type="ChEBI" id="CHEBI:30616"/>
        <dbReference type="ChEBI" id="CHEBI:58759"/>
        <dbReference type="ChEBI" id="CHEBI:456216"/>
        <dbReference type="EC" id="2.7.1.12"/>
    </reaction>
</comment>
<dbReference type="PANTHER" id="PTHR43442">
    <property type="entry name" value="GLUCONOKINASE-RELATED"/>
    <property type="match status" value="1"/>
</dbReference>
<keyword evidence="7" id="KW-0067">ATP-binding</keyword>
<comment type="similarity">
    <text evidence="2">Belongs to the gluconokinase GntK/GntV family.</text>
</comment>
<keyword evidence="10" id="KW-1185">Reference proteome</keyword>
<sequence>MMGVSGCGKTTIGALVAAALDTPFVDGDSLHPVDNIAKMASGWGSEMDRFSVDLTAAPLNLDEDAVAWVDGTIESMSLEEKIRQLFINHNPLPAPHCRTQPAGPGEAIM</sequence>
<gene>
    <name evidence="9" type="ORF">IV500_17835</name>
</gene>
<dbReference type="InterPro" id="IPR027417">
    <property type="entry name" value="P-loop_NTPase"/>
</dbReference>
<protein>
    <recommendedName>
        <fullName evidence="3">gluconokinase</fullName>
        <ecNumber evidence="3">2.7.1.12</ecNumber>
    </recommendedName>
</protein>
<dbReference type="Pfam" id="PF01202">
    <property type="entry name" value="SKI"/>
    <property type="match status" value="1"/>
</dbReference>
<keyword evidence="6" id="KW-0418">Kinase</keyword>
<dbReference type="AlphaFoldDB" id="A0A931CS41"/>
<accession>A0A931CS41</accession>
<evidence type="ECO:0000256" key="4">
    <source>
        <dbReference type="ARBA" id="ARBA00022679"/>
    </source>
</evidence>
<dbReference type="GO" id="GO:0005975">
    <property type="term" value="P:carbohydrate metabolic process"/>
    <property type="evidence" value="ECO:0007669"/>
    <property type="project" value="InterPro"/>
</dbReference>
<dbReference type="Gene3D" id="3.40.50.300">
    <property type="entry name" value="P-loop containing nucleotide triphosphate hydrolases"/>
    <property type="match status" value="1"/>
</dbReference>
<evidence type="ECO:0000256" key="5">
    <source>
        <dbReference type="ARBA" id="ARBA00022741"/>
    </source>
</evidence>
<comment type="pathway">
    <text evidence="1">Carbohydrate acid metabolism.</text>
</comment>
<dbReference type="EC" id="2.7.1.12" evidence="3"/>
<evidence type="ECO:0000256" key="1">
    <source>
        <dbReference type="ARBA" id="ARBA00004761"/>
    </source>
</evidence>
<dbReference type="GO" id="GO:0005737">
    <property type="term" value="C:cytoplasm"/>
    <property type="evidence" value="ECO:0007669"/>
    <property type="project" value="TreeGrafter"/>
</dbReference>
<dbReference type="InterPro" id="IPR031322">
    <property type="entry name" value="Shikimate/glucono_kinase"/>
</dbReference>
<dbReference type="PANTHER" id="PTHR43442:SF3">
    <property type="entry name" value="GLUCONOKINASE-RELATED"/>
    <property type="match status" value="1"/>
</dbReference>
<evidence type="ECO:0000256" key="8">
    <source>
        <dbReference type="ARBA" id="ARBA00048090"/>
    </source>
</evidence>
<evidence type="ECO:0000256" key="3">
    <source>
        <dbReference type="ARBA" id="ARBA00012054"/>
    </source>
</evidence>
<proteinExistence type="inferred from homology"/>
<dbReference type="GO" id="GO:0046316">
    <property type="term" value="F:gluconokinase activity"/>
    <property type="evidence" value="ECO:0007669"/>
    <property type="project" value="UniProtKB-EC"/>
</dbReference>
<reference evidence="9 10" key="1">
    <citation type="submission" date="2020-11" db="EMBL/GenBank/DDBJ databases">
        <title>Arthrobacter antarcticus sp. nov., isolated from Antarctic Soil.</title>
        <authorList>
            <person name="Li J."/>
        </authorList>
    </citation>
    <scope>NUCLEOTIDE SEQUENCE [LARGE SCALE GENOMIC DNA]</scope>
    <source>
        <strain evidence="9 10">Z1-20</strain>
    </source>
</reference>
<evidence type="ECO:0000256" key="7">
    <source>
        <dbReference type="ARBA" id="ARBA00022840"/>
    </source>
</evidence>
<evidence type="ECO:0000256" key="2">
    <source>
        <dbReference type="ARBA" id="ARBA00008420"/>
    </source>
</evidence>
<evidence type="ECO:0000256" key="6">
    <source>
        <dbReference type="ARBA" id="ARBA00022777"/>
    </source>
</evidence>
<comment type="caution">
    <text evidence="9">The sequence shown here is derived from an EMBL/GenBank/DDBJ whole genome shotgun (WGS) entry which is preliminary data.</text>
</comment>
<dbReference type="SUPFAM" id="SSF52540">
    <property type="entry name" value="P-loop containing nucleoside triphosphate hydrolases"/>
    <property type="match status" value="1"/>
</dbReference>
<dbReference type="GO" id="GO:0005524">
    <property type="term" value="F:ATP binding"/>
    <property type="evidence" value="ECO:0007669"/>
    <property type="project" value="UniProtKB-KW"/>
</dbReference>
<evidence type="ECO:0000313" key="10">
    <source>
        <dbReference type="Proteomes" id="UP000655366"/>
    </source>
</evidence>
<dbReference type="EMBL" id="JADNYM010000027">
    <property type="protein sequence ID" value="MBG0741231.1"/>
    <property type="molecule type" value="Genomic_DNA"/>
</dbReference>